<keyword evidence="1" id="KW-0812">Transmembrane</keyword>
<evidence type="ECO:0000313" key="2">
    <source>
        <dbReference type="EMBL" id="HFW32963.1"/>
    </source>
</evidence>
<organism evidence="2">
    <name type="scientific">Archaeoglobus fulgidus</name>
    <dbReference type="NCBI Taxonomy" id="2234"/>
    <lineage>
        <taxon>Archaea</taxon>
        <taxon>Methanobacteriati</taxon>
        <taxon>Methanobacteriota</taxon>
        <taxon>Archaeoglobi</taxon>
        <taxon>Archaeoglobales</taxon>
        <taxon>Archaeoglobaceae</taxon>
        <taxon>Archaeoglobus</taxon>
    </lineage>
</organism>
<protein>
    <submittedName>
        <fullName evidence="2">Uncharacterized protein</fullName>
    </submittedName>
</protein>
<sequence>MRSYRSVSHSVAIQRFADRLREMQEKYWESRDYINRAIFGIAAFFSTYVLLKLTSFLPDAWVLLFSVITLLLGFKNSKGAYFIIVVTLSISLIYQNTAVGLVTFFVLLFTLSYFRDEDRISQSLALSLVPLMYYKAEFFPIIAAALLHGYGRGLKMAFLAFTGGLFFSNILPYRSFGHFSLEFDNSLIPSLKPPVANFSLSSIFSYEPLNQKALEGLILSLSSSQLLPIMLVAYLFIGLFPPYVRDMTRRFGDIWLLFGLLLSGYAVFFFINYIYYWVPGFELSSQNLLSIGLSVFFAWLLYLFLFRGSPPEVPLVRLDAQVEADKRETIVSEGSRLDALKKEMEKGGKED</sequence>
<feature type="transmembrane region" description="Helical" evidence="1">
    <location>
        <begin position="33"/>
        <end position="50"/>
    </location>
</feature>
<feature type="transmembrane region" description="Helical" evidence="1">
    <location>
        <begin position="226"/>
        <end position="244"/>
    </location>
</feature>
<feature type="transmembrane region" description="Helical" evidence="1">
    <location>
        <begin position="256"/>
        <end position="276"/>
    </location>
</feature>
<keyword evidence="1" id="KW-0472">Membrane</keyword>
<accession>A0A7C3RCQ4</accession>
<keyword evidence="1" id="KW-1133">Transmembrane helix</keyword>
<feature type="transmembrane region" description="Helical" evidence="1">
    <location>
        <begin position="81"/>
        <end position="111"/>
    </location>
</feature>
<gene>
    <name evidence="2" type="ORF">ENW66_08480</name>
</gene>
<feature type="transmembrane region" description="Helical" evidence="1">
    <location>
        <begin position="288"/>
        <end position="306"/>
    </location>
</feature>
<comment type="caution">
    <text evidence="2">The sequence shown here is derived from an EMBL/GenBank/DDBJ whole genome shotgun (WGS) entry which is preliminary data.</text>
</comment>
<proteinExistence type="predicted"/>
<feature type="transmembrane region" description="Helical" evidence="1">
    <location>
        <begin position="157"/>
        <end position="176"/>
    </location>
</feature>
<dbReference type="EMBL" id="DTLB01000049">
    <property type="protein sequence ID" value="HFW32963.1"/>
    <property type="molecule type" value="Genomic_DNA"/>
</dbReference>
<feature type="transmembrane region" description="Helical" evidence="1">
    <location>
        <begin position="56"/>
        <end position="74"/>
    </location>
</feature>
<dbReference type="AlphaFoldDB" id="A0A7C3RCQ4"/>
<feature type="transmembrane region" description="Helical" evidence="1">
    <location>
        <begin position="131"/>
        <end position="150"/>
    </location>
</feature>
<evidence type="ECO:0000256" key="1">
    <source>
        <dbReference type="SAM" id="Phobius"/>
    </source>
</evidence>
<reference evidence="2" key="1">
    <citation type="journal article" date="2020" name="mSystems">
        <title>Genome- and Community-Level Interaction Insights into Carbon Utilization and Element Cycling Functions of Hydrothermarchaeota in Hydrothermal Sediment.</title>
        <authorList>
            <person name="Zhou Z."/>
            <person name="Liu Y."/>
            <person name="Xu W."/>
            <person name="Pan J."/>
            <person name="Luo Z.H."/>
            <person name="Li M."/>
        </authorList>
    </citation>
    <scope>NUCLEOTIDE SEQUENCE [LARGE SCALE GENOMIC DNA]</scope>
    <source>
        <strain evidence="2">SpSt-87</strain>
    </source>
</reference>
<name>A0A7C3RCQ4_ARCFL</name>